<name>A0ABS7JSF6_9SPHN</name>
<feature type="chain" id="PRO_5045954609" evidence="1">
    <location>
        <begin position="25"/>
        <end position="63"/>
    </location>
</feature>
<accession>A0ABS7JSF6</accession>
<keyword evidence="3" id="KW-1185">Reference proteome</keyword>
<protein>
    <submittedName>
        <fullName evidence="2">Uncharacterized protein</fullName>
    </submittedName>
</protein>
<keyword evidence="1" id="KW-0732">Signal</keyword>
<evidence type="ECO:0000313" key="3">
    <source>
        <dbReference type="Proteomes" id="UP000782554"/>
    </source>
</evidence>
<sequence>MNRLIARTAAAAFVIVTSTAPLQAQMSNDDDFIQCMIDCQDWQPDQAIVRQCENWCYAYYNPN</sequence>
<dbReference type="EMBL" id="JAIGNU010000001">
    <property type="protein sequence ID" value="MBX7500585.1"/>
    <property type="molecule type" value="Genomic_DNA"/>
</dbReference>
<reference evidence="2 3" key="1">
    <citation type="submission" date="2021-08" db="EMBL/GenBank/DDBJ databases">
        <title>Comparative Genomics Analysis of the Genus Qipengyuania Reveals Extensive Genetic Diversity and Metabolic Versatility, Including the Description of Fifteen Novel Species.</title>
        <authorList>
            <person name="Liu Y."/>
        </authorList>
    </citation>
    <scope>NUCLEOTIDE SEQUENCE [LARGE SCALE GENOMIC DNA]</scope>
    <source>
        <strain evidence="2 3">YG27</strain>
    </source>
</reference>
<evidence type="ECO:0000313" key="2">
    <source>
        <dbReference type="EMBL" id="MBX7500585.1"/>
    </source>
</evidence>
<organism evidence="2 3">
    <name type="scientific">Qipengyuania mesophila</name>
    <dbReference type="NCBI Taxonomy" id="2867246"/>
    <lineage>
        <taxon>Bacteria</taxon>
        <taxon>Pseudomonadati</taxon>
        <taxon>Pseudomonadota</taxon>
        <taxon>Alphaproteobacteria</taxon>
        <taxon>Sphingomonadales</taxon>
        <taxon>Erythrobacteraceae</taxon>
        <taxon>Qipengyuania</taxon>
    </lineage>
</organism>
<dbReference type="RefSeq" id="WP_221600973.1">
    <property type="nucleotide sequence ID" value="NZ_JAIGNU010000001.1"/>
</dbReference>
<evidence type="ECO:0000256" key="1">
    <source>
        <dbReference type="SAM" id="SignalP"/>
    </source>
</evidence>
<feature type="signal peptide" evidence="1">
    <location>
        <begin position="1"/>
        <end position="24"/>
    </location>
</feature>
<comment type="caution">
    <text evidence="2">The sequence shown here is derived from an EMBL/GenBank/DDBJ whole genome shotgun (WGS) entry which is preliminary data.</text>
</comment>
<proteinExistence type="predicted"/>
<gene>
    <name evidence="2" type="ORF">K3181_03935</name>
</gene>
<dbReference type="Proteomes" id="UP000782554">
    <property type="component" value="Unassembled WGS sequence"/>
</dbReference>